<reference evidence="2" key="1">
    <citation type="submission" date="2024-06" db="EMBL/GenBank/DDBJ databases">
        <title>Diversity, functionality, and evolutionary history of bacterial symbionts in false click beetles (Coleoptera, Throscidae).</title>
        <authorList>
            <person name="Wierz J.C."/>
            <person name="Malm H."/>
            <person name="Kaltenpoth M."/>
            <person name="Engl T."/>
        </authorList>
    </citation>
    <scope>NUCLEOTIDE SEQUENCE</scope>
    <source>
        <strain evidence="2">Tder</strain>
    </source>
</reference>
<proteinExistence type="predicted"/>
<keyword evidence="1" id="KW-0812">Transmembrane</keyword>
<feature type="transmembrane region" description="Helical" evidence="1">
    <location>
        <begin position="6"/>
        <end position="28"/>
    </location>
</feature>
<dbReference type="AlphaFoldDB" id="A0AAU7QS06"/>
<accession>A0AAU7QS06</accession>
<evidence type="ECO:0000256" key="1">
    <source>
        <dbReference type="SAM" id="Phobius"/>
    </source>
</evidence>
<organism evidence="2">
    <name type="scientific">Candidatus Shikimatogenerans sp. Tder</name>
    <dbReference type="NCBI Taxonomy" id="3158566"/>
    <lineage>
        <taxon>Bacteria</taxon>
        <taxon>Pseudomonadati</taxon>
        <taxon>Bacteroidota</taxon>
        <taxon>Flavobacteriia</taxon>
        <taxon>Flavobacteriales</taxon>
        <taxon>Candidatus Shikimatogenerans</taxon>
    </lineage>
</organism>
<evidence type="ECO:0000313" key="2">
    <source>
        <dbReference type="EMBL" id="XBT18572.1"/>
    </source>
</evidence>
<protein>
    <submittedName>
        <fullName evidence="2">Uncharacterized protein</fullName>
    </submittedName>
</protein>
<name>A0AAU7QS06_9FLAO</name>
<gene>
    <name evidence="2" type="ORF">ABNO82_00495</name>
</gene>
<dbReference type="EMBL" id="CP157895">
    <property type="protein sequence ID" value="XBT18572.1"/>
    <property type="molecule type" value="Genomic_DNA"/>
</dbReference>
<keyword evidence="1" id="KW-1133">Transmembrane helix</keyword>
<keyword evidence="1" id="KW-0472">Membrane</keyword>
<sequence>MIRCIIGIILKISTNQFTLIKFISYLFFKKKKKKHIFLKYLVPSYALYLLNIKY</sequence>